<organism evidence="2 3">
    <name type="scientific">Clytia hemisphaerica</name>
    <dbReference type="NCBI Taxonomy" id="252671"/>
    <lineage>
        <taxon>Eukaryota</taxon>
        <taxon>Metazoa</taxon>
        <taxon>Cnidaria</taxon>
        <taxon>Hydrozoa</taxon>
        <taxon>Hydroidolina</taxon>
        <taxon>Leptothecata</taxon>
        <taxon>Obeliida</taxon>
        <taxon>Clytiidae</taxon>
        <taxon>Clytia</taxon>
    </lineage>
</organism>
<dbReference type="Gene3D" id="1.20.1070.10">
    <property type="entry name" value="Rhodopsin 7-helix transmembrane proteins"/>
    <property type="match status" value="1"/>
</dbReference>
<keyword evidence="1" id="KW-0472">Membrane</keyword>
<feature type="transmembrane region" description="Helical" evidence="1">
    <location>
        <begin position="236"/>
        <end position="255"/>
    </location>
</feature>
<dbReference type="Proteomes" id="UP000594262">
    <property type="component" value="Unplaced"/>
</dbReference>
<evidence type="ECO:0000256" key="1">
    <source>
        <dbReference type="SAM" id="Phobius"/>
    </source>
</evidence>
<keyword evidence="1" id="KW-0812">Transmembrane</keyword>
<keyword evidence="1" id="KW-1133">Transmembrane helix</keyword>
<feature type="transmembrane region" description="Helical" evidence="1">
    <location>
        <begin position="17"/>
        <end position="37"/>
    </location>
</feature>
<keyword evidence="3" id="KW-1185">Reference proteome</keyword>
<protein>
    <submittedName>
        <fullName evidence="2">Uncharacterized protein</fullName>
    </submittedName>
</protein>
<accession>A0A7M5VGJ4</accession>
<evidence type="ECO:0000313" key="2">
    <source>
        <dbReference type="EnsemblMetazoa" id="CLYHEMP011768.1"/>
    </source>
</evidence>
<dbReference type="EnsemblMetazoa" id="CLYHEMT011768.1">
    <property type="protein sequence ID" value="CLYHEMP011768.1"/>
    <property type="gene ID" value="CLYHEMG011768"/>
</dbReference>
<feature type="transmembrane region" description="Helical" evidence="1">
    <location>
        <begin position="125"/>
        <end position="143"/>
    </location>
</feature>
<feature type="transmembrane region" description="Helical" evidence="1">
    <location>
        <begin position="205"/>
        <end position="230"/>
    </location>
</feature>
<feature type="transmembrane region" description="Helical" evidence="1">
    <location>
        <begin position="49"/>
        <end position="72"/>
    </location>
</feature>
<evidence type="ECO:0000313" key="3">
    <source>
        <dbReference type="Proteomes" id="UP000594262"/>
    </source>
</evidence>
<feature type="transmembrane region" description="Helical" evidence="1">
    <location>
        <begin position="155"/>
        <end position="184"/>
    </location>
</feature>
<dbReference type="AlphaFoldDB" id="A0A7M5VGJ4"/>
<feature type="transmembrane region" description="Helical" evidence="1">
    <location>
        <begin position="92"/>
        <end position="113"/>
    </location>
</feature>
<sequence length="300" mass="34839">MAEEAFKPIFKMDFFDYISLVLSILVIILHSYGLKLLQTINQTSGEKHIFIANFSLWNIFWALSNLVRYPLIRYGSDRVFTYWTLVIEGARIPFYMAIFYITIDRFLQLYLHMRYHRCFFKKRKILLSVLPCVAYLIWLATTLPLFTKDIITFEVLILCTSLYISGAFHVLILVTFVTIYSYISQKLWRASRHAIGKRKSSLKKLAVPFIIVITFILLETLPDGFIFFGLAHYGGWTIFLFRLDALSNALVYIFLQPRIKYQVGKQMQKGTDFLSCHSRTTARMEKSSKSSNLTGSSGNS</sequence>
<proteinExistence type="predicted"/>
<name>A0A7M5VGJ4_9CNID</name>
<reference evidence="2" key="1">
    <citation type="submission" date="2021-01" db="UniProtKB">
        <authorList>
            <consortium name="EnsemblMetazoa"/>
        </authorList>
    </citation>
    <scope>IDENTIFICATION</scope>
</reference>
<dbReference type="SUPFAM" id="SSF81321">
    <property type="entry name" value="Family A G protein-coupled receptor-like"/>
    <property type="match status" value="1"/>
</dbReference>